<organism evidence="6 7">
    <name type="scientific">Leptothrix discophora</name>
    <dbReference type="NCBI Taxonomy" id="89"/>
    <lineage>
        <taxon>Bacteria</taxon>
        <taxon>Pseudomonadati</taxon>
        <taxon>Pseudomonadota</taxon>
        <taxon>Betaproteobacteria</taxon>
        <taxon>Burkholderiales</taxon>
        <taxon>Sphaerotilaceae</taxon>
        <taxon>Leptothrix</taxon>
    </lineage>
</organism>
<dbReference type="HAMAP" id="MF_00922">
    <property type="entry name" value="OM_assembly_BamD"/>
    <property type="match status" value="1"/>
</dbReference>
<comment type="caution">
    <text evidence="6">The sequence shown here is derived from an EMBL/GenBank/DDBJ whole genome shotgun (WGS) entry which is preliminary data.</text>
</comment>
<protein>
    <recommendedName>
        <fullName evidence="4">Outer membrane protein assembly factor BamD</fullName>
    </recommendedName>
</protein>
<dbReference type="Proteomes" id="UP001235760">
    <property type="component" value="Unassembled WGS sequence"/>
</dbReference>
<keyword evidence="7" id="KW-1185">Reference proteome</keyword>
<dbReference type="InterPro" id="IPR039565">
    <property type="entry name" value="BamD-like"/>
</dbReference>
<keyword evidence="3 4" id="KW-0998">Cell outer membrane</keyword>
<sequence length="284" mass="31562">MFSAPRFQVRTTVGTTVRRGLTGHRVMLAGALVLATLLGACAGDPKKLPENNNVGKLYEEAREEASAGANERAIKLYERIEGLAAGTLLAQQAQLERAHLHYKQREKAQALATVERFLKLHPTSPAADYAYYLQGLINFNDDLGLFGTVVGTDLAERDQQASRAAYQSFKQLVERYPESKYAPDARVRINYIINSLAAHEVHVARYYFRRGAYVAAANRAQQALVDFRGVPAAEEALFIMASSYDKLGLTTLRDDTWRVLQTNYPKSAWLAQRQDTPGGQVANR</sequence>
<reference evidence="6 7" key="1">
    <citation type="submission" date="2023-08" db="EMBL/GenBank/DDBJ databases">
        <authorList>
            <person name="Roldan D.M."/>
            <person name="Menes R.J."/>
        </authorList>
    </citation>
    <scope>NUCLEOTIDE SEQUENCE [LARGE SCALE GENOMIC DNA]</scope>
    <source>
        <strain evidence="6 7">CCM 2812</strain>
    </source>
</reference>
<dbReference type="InterPro" id="IPR011990">
    <property type="entry name" value="TPR-like_helical_dom_sf"/>
</dbReference>
<evidence type="ECO:0000313" key="7">
    <source>
        <dbReference type="Proteomes" id="UP001235760"/>
    </source>
</evidence>
<comment type="subunit">
    <text evidence="4">Part of the Bam complex.</text>
</comment>
<evidence type="ECO:0000256" key="1">
    <source>
        <dbReference type="ARBA" id="ARBA00022729"/>
    </source>
</evidence>
<dbReference type="Pfam" id="PF13525">
    <property type="entry name" value="YfiO"/>
    <property type="match status" value="1"/>
</dbReference>
<evidence type="ECO:0000259" key="5">
    <source>
        <dbReference type="Pfam" id="PF13525"/>
    </source>
</evidence>
<keyword evidence="2 4" id="KW-0472">Membrane</keyword>
<dbReference type="Gene3D" id="1.25.40.10">
    <property type="entry name" value="Tetratricopeptide repeat domain"/>
    <property type="match status" value="1"/>
</dbReference>
<dbReference type="EMBL" id="JAUZEE010000002">
    <property type="protein sequence ID" value="MDP4300128.1"/>
    <property type="molecule type" value="Genomic_DNA"/>
</dbReference>
<evidence type="ECO:0000313" key="6">
    <source>
        <dbReference type="EMBL" id="MDP4300128.1"/>
    </source>
</evidence>
<name>A0ABT9G105_LEPDI</name>
<evidence type="ECO:0000256" key="3">
    <source>
        <dbReference type="ARBA" id="ARBA00023237"/>
    </source>
</evidence>
<dbReference type="InterPro" id="IPR017689">
    <property type="entry name" value="BamD"/>
</dbReference>
<feature type="domain" description="Outer membrane lipoprotein BamD-like" evidence="5">
    <location>
        <begin position="54"/>
        <end position="255"/>
    </location>
</feature>
<evidence type="ECO:0000256" key="2">
    <source>
        <dbReference type="ARBA" id="ARBA00023136"/>
    </source>
</evidence>
<dbReference type="CDD" id="cd15830">
    <property type="entry name" value="BamD"/>
    <property type="match status" value="1"/>
</dbReference>
<keyword evidence="1 4" id="KW-0732">Signal</keyword>
<comment type="similarity">
    <text evidence="4">Belongs to the BamD family.</text>
</comment>
<comment type="subcellular location">
    <subcellularLocation>
        <location evidence="4">Cell outer membrane</location>
    </subcellularLocation>
</comment>
<comment type="function">
    <text evidence="4">Part of the outer membrane protein assembly complex, which is involved in assembly and insertion of beta-barrel proteins into the outer membrane.</text>
</comment>
<evidence type="ECO:0000256" key="4">
    <source>
        <dbReference type="HAMAP-Rule" id="MF_00922"/>
    </source>
</evidence>
<gene>
    <name evidence="4" type="primary">bamD</name>
    <name evidence="6" type="ORF">Q8X39_05730</name>
</gene>
<dbReference type="SUPFAM" id="SSF48452">
    <property type="entry name" value="TPR-like"/>
    <property type="match status" value="1"/>
</dbReference>
<proteinExistence type="inferred from homology"/>
<accession>A0ABT9G105</accession>
<dbReference type="NCBIfam" id="TIGR03302">
    <property type="entry name" value="OM_YfiO"/>
    <property type="match status" value="1"/>
</dbReference>